<evidence type="ECO:0000313" key="2">
    <source>
        <dbReference type="EMBL" id="KZT02866.1"/>
    </source>
</evidence>
<dbReference type="Proteomes" id="UP000076871">
    <property type="component" value="Unassembled WGS sequence"/>
</dbReference>
<gene>
    <name evidence="2" type="ORF">LAESUDRAFT_729859</name>
</gene>
<feature type="compositionally biased region" description="Basic and acidic residues" evidence="1">
    <location>
        <begin position="153"/>
        <end position="168"/>
    </location>
</feature>
<sequence length="168" mass="18096">MAPTTGSLEPTASNDAQSSVTGVAGNDYPEQRHAGAVGLGPEYGRGVTTEDKIVGFKEEVKGKILHKPDVAERGRMMRTGELKKKHEEEENRNNPFETVDEDQKKAGATDDMVMQSNDNQHASMPPGVADSSHPTDSDKYAEASTIAPEGSQDAERQRGGDHAYRTIG</sequence>
<feature type="compositionally biased region" description="Polar residues" evidence="1">
    <location>
        <begin position="1"/>
        <end position="21"/>
    </location>
</feature>
<dbReference type="InParanoid" id="A0A165CIC3"/>
<dbReference type="EMBL" id="KV427649">
    <property type="protein sequence ID" value="KZT02866.1"/>
    <property type="molecule type" value="Genomic_DNA"/>
</dbReference>
<feature type="compositionally biased region" description="Basic and acidic residues" evidence="1">
    <location>
        <begin position="67"/>
        <end position="92"/>
    </location>
</feature>
<dbReference type="RefSeq" id="XP_040760606.1">
    <property type="nucleotide sequence ID" value="XM_040909725.1"/>
</dbReference>
<evidence type="ECO:0000256" key="1">
    <source>
        <dbReference type="SAM" id="MobiDB-lite"/>
    </source>
</evidence>
<dbReference type="STRING" id="1314785.A0A165CIC3"/>
<feature type="region of interest" description="Disordered" evidence="1">
    <location>
        <begin position="1"/>
        <end position="47"/>
    </location>
</feature>
<accession>A0A165CIC3</accession>
<dbReference type="GeneID" id="63826754"/>
<dbReference type="AlphaFoldDB" id="A0A165CIC3"/>
<proteinExistence type="predicted"/>
<organism evidence="2 3">
    <name type="scientific">Laetiporus sulphureus 93-53</name>
    <dbReference type="NCBI Taxonomy" id="1314785"/>
    <lineage>
        <taxon>Eukaryota</taxon>
        <taxon>Fungi</taxon>
        <taxon>Dikarya</taxon>
        <taxon>Basidiomycota</taxon>
        <taxon>Agaricomycotina</taxon>
        <taxon>Agaricomycetes</taxon>
        <taxon>Polyporales</taxon>
        <taxon>Laetiporus</taxon>
    </lineage>
</organism>
<keyword evidence="3" id="KW-1185">Reference proteome</keyword>
<dbReference type="OrthoDB" id="2500073at2759"/>
<reference evidence="2 3" key="1">
    <citation type="journal article" date="2016" name="Mol. Biol. Evol.">
        <title>Comparative Genomics of Early-Diverging Mushroom-Forming Fungi Provides Insights into the Origins of Lignocellulose Decay Capabilities.</title>
        <authorList>
            <person name="Nagy L.G."/>
            <person name="Riley R."/>
            <person name="Tritt A."/>
            <person name="Adam C."/>
            <person name="Daum C."/>
            <person name="Floudas D."/>
            <person name="Sun H."/>
            <person name="Yadav J.S."/>
            <person name="Pangilinan J."/>
            <person name="Larsson K.H."/>
            <person name="Matsuura K."/>
            <person name="Barry K."/>
            <person name="Labutti K."/>
            <person name="Kuo R."/>
            <person name="Ohm R.A."/>
            <person name="Bhattacharya S.S."/>
            <person name="Shirouzu T."/>
            <person name="Yoshinaga Y."/>
            <person name="Martin F.M."/>
            <person name="Grigoriev I.V."/>
            <person name="Hibbett D.S."/>
        </authorList>
    </citation>
    <scope>NUCLEOTIDE SEQUENCE [LARGE SCALE GENOMIC DNA]</scope>
    <source>
        <strain evidence="2 3">93-53</strain>
    </source>
</reference>
<evidence type="ECO:0000313" key="3">
    <source>
        <dbReference type="Proteomes" id="UP000076871"/>
    </source>
</evidence>
<protein>
    <submittedName>
        <fullName evidence="2">Uncharacterized protein</fullName>
    </submittedName>
</protein>
<feature type="region of interest" description="Disordered" evidence="1">
    <location>
        <begin position="67"/>
        <end position="168"/>
    </location>
</feature>
<name>A0A165CIC3_9APHY</name>